<dbReference type="EMBL" id="CP009245">
    <property type="protein sequence ID" value="APT84622.1"/>
    <property type="molecule type" value="Genomic_DNA"/>
</dbReference>
<dbReference type="InterPro" id="IPR000801">
    <property type="entry name" value="Esterase-like"/>
</dbReference>
<dbReference type="SUPFAM" id="SSF53474">
    <property type="entry name" value="alpha/beta-Hydrolases"/>
    <property type="match status" value="1"/>
</dbReference>
<dbReference type="InterPro" id="IPR029058">
    <property type="entry name" value="AB_hydrolase_fold"/>
</dbReference>
<dbReference type="Pfam" id="PF00756">
    <property type="entry name" value="Esterase"/>
    <property type="match status" value="1"/>
</dbReference>
<sequence>MPCGWVGGVRLLPIPEPAVVPEGAAQRQWWLKVCRQGEQLGLRPKGPSICSTKGTVTVMGAHIAAPWCGDARTNSVSSPGVIDVVRCQAGDGAGAVAGVGLVLFDGAALRAADINRLACAAGISYVAMVNHAADFQGRATELLGDVGLLDEIAEALRALNPAISWVAAGSSFGGVAAARLIARHPDLFQGAVCASTPWGRLLLPDAAGTPPPERMPWLRAVRGELEWLFPAAAQTAALGRCALRGITTRDESFPGGHDVAWWREVLIAAAIVGADVPLPKALEQLAAKVANKQAAAQQL</sequence>
<gene>
    <name evidence="1" type="ORF">CAQU_05555</name>
</gene>
<dbReference type="Gene3D" id="3.40.50.1820">
    <property type="entry name" value="alpha/beta hydrolase"/>
    <property type="match status" value="1"/>
</dbReference>
<evidence type="ECO:0008006" key="3">
    <source>
        <dbReference type="Google" id="ProtNLM"/>
    </source>
</evidence>
<protein>
    <recommendedName>
        <fullName evidence="3">Serine aminopeptidase S33 domain-containing protein</fullName>
    </recommendedName>
</protein>
<name>A0A1L7CFI6_9CORY</name>
<accession>A0A1L7CFI6</accession>
<organism evidence="1 2">
    <name type="scientific">Corynebacterium aquilae DSM 44791</name>
    <dbReference type="NCBI Taxonomy" id="1431546"/>
    <lineage>
        <taxon>Bacteria</taxon>
        <taxon>Bacillati</taxon>
        <taxon>Actinomycetota</taxon>
        <taxon>Actinomycetes</taxon>
        <taxon>Mycobacteriales</taxon>
        <taxon>Corynebacteriaceae</taxon>
        <taxon>Corynebacterium</taxon>
    </lineage>
</organism>
<evidence type="ECO:0000313" key="1">
    <source>
        <dbReference type="EMBL" id="APT84622.1"/>
    </source>
</evidence>
<proteinExistence type="predicted"/>
<reference evidence="1 2" key="1">
    <citation type="submission" date="2014-08" db="EMBL/GenBank/DDBJ databases">
        <title>Complete genome sequence of Corynebacterium aquilae S-613T(T) (=DSM 44791(T)), isolated from the choana of a healthy golden eagle.</title>
        <authorList>
            <person name="Ruckert C."/>
            <person name="Albersmeier A."/>
            <person name="Winkler A."/>
            <person name="Kalinowski J."/>
        </authorList>
    </citation>
    <scope>NUCLEOTIDE SEQUENCE [LARGE SCALE GENOMIC DNA]</scope>
    <source>
        <strain evidence="1 2">S-613</strain>
    </source>
</reference>
<dbReference type="STRING" id="1431546.CAQU_05555"/>
<evidence type="ECO:0000313" key="2">
    <source>
        <dbReference type="Proteomes" id="UP000185478"/>
    </source>
</evidence>
<keyword evidence="2" id="KW-1185">Reference proteome</keyword>
<dbReference type="Proteomes" id="UP000185478">
    <property type="component" value="Chromosome"/>
</dbReference>
<dbReference type="AlphaFoldDB" id="A0A1L7CFI6"/>
<dbReference type="KEGG" id="caqu:CAQU_05555"/>